<dbReference type="EMBL" id="DS469641">
    <property type="protein sequence ID" value="EDO37678.1"/>
    <property type="molecule type" value="Genomic_DNA"/>
</dbReference>
<comment type="catalytic activity">
    <reaction evidence="4">
        <text>L-threonyl-[protein] + ATP = O-phospho-L-threonyl-[protein] + ADP + H(+)</text>
        <dbReference type="Rhea" id="RHEA:46608"/>
        <dbReference type="Rhea" id="RHEA-COMP:11060"/>
        <dbReference type="Rhea" id="RHEA-COMP:11605"/>
        <dbReference type="ChEBI" id="CHEBI:15378"/>
        <dbReference type="ChEBI" id="CHEBI:30013"/>
        <dbReference type="ChEBI" id="CHEBI:30616"/>
        <dbReference type="ChEBI" id="CHEBI:61977"/>
        <dbReference type="ChEBI" id="CHEBI:456216"/>
        <dbReference type="EC" id="2.7.11.1"/>
    </reaction>
</comment>
<name>A7SF24_NEMVE</name>
<dbReference type="SUPFAM" id="SSF57889">
    <property type="entry name" value="Cysteine-rich domain"/>
    <property type="match status" value="1"/>
</dbReference>
<dbReference type="PROSITE" id="PS50003">
    <property type="entry name" value="PH_DOMAIN"/>
    <property type="match status" value="1"/>
</dbReference>
<comment type="catalytic activity">
    <reaction evidence="5">
        <text>L-seryl-[protein] + ATP = O-phospho-L-seryl-[protein] + ADP + H(+)</text>
        <dbReference type="Rhea" id="RHEA:17989"/>
        <dbReference type="Rhea" id="RHEA-COMP:9863"/>
        <dbReference type="Rhea" id="RHEA-COMP:11604"/>
        <dbReference type="ChEBI" id="CHEBI:15378"/>
        <dbReference type="ChEBI" id="CHEBI:29999"/>
        <dbReference type="ChEBI" id="CHEBI:30616"/>
        <dbReference type="ChEBI" id="CHEBI:83421"/>
        <dbReference type="ChEBI" id="CHEBI:456216"/>
        <dbReference type="EC" id="2.7.11.1"/>
    </reaction>
</comment>
<dbReference type="CDD" id="cd20814">
    <property type="entry name" value="CRIK"/>
    <property type="match status" value="1"/>
</dbReference>
<dbReference type="eggNOG" id="KOG0976">
    <property type="taxonomic scope" value="Eukaryota"/>
</dbReference>
<dbReference type="SMART" id="SM00036">
    <property type="entry name" value="CNH"/>
    <property type="match status" value="1"/>
</dbReference>
<evidence type="ECO:0000256" key="3">
    <source>
        <dbReference type="ARBA" id="ARBA00022833"/>
    </source>
</evidence>
<gene>
    <name evidence="11" type="ORF">NEMVEDRAFT_v1g115977</name>
</gene>
<dbReference type="Gene3D" id="2.30.29.30">
    <property type="entry name" value="Pleckstrin-homology domain (PH domain)/Phosphotyrosine-binding domain (PTB)"/>
    <property type="match status" value="1"/>
</dbReference>
<dbReference type="PROSITE" id="PS50081">
    <property type="entry name" value="ZF_DAG_PE_2"/>
    <property type="match status" value="1"/>
</dbReference>
<proteinExistence type="predicted"/>
<dbReference type="InterPro" id="IPR002219">
    <property type="entry name" value="PKC_DAG/PE"/>
</dbReference>
<dbReference type="PANTHER" id="PTHR22988:SF71">
    <property type="entry name" value="CITRON RHO-INTERACTING KINASE"/>
    <property type="match status" value="1"/>
</dbReference>
<evidence type="ECO:0000313" key="11">
    <source>
        <dbReference type="EMBL" id="EDO37678.1"/>
    </source>
</evidence>
<dbReference type="SUPFAM" id="SSF50729">
    <property type="entry name" value="PH domain-like"/>
    <property type="match status" value="1"/>
</dbReference>
<protein>
    <recommendedName>
        <fullName evidence="13">Non-specific serine/threonine protein kinase</fullName>
    </recommendedName>
</protein>
<evidence type="ECO:0000256" key="7">
    <source>
        <dbReference type="SAM" id="MobiDB-lite"/>
    </source>
</evidence>
<feature type="domain" description="Phorbol-ester/DAG-type" evidence="9">
    <location>
        <begin position="343"/>
        <end position="392"/>
    </location>
</feature>
<keyword evidence="2" id="KW-0479">Metal-binding</keyword>
<dbReference type="AlphaFoldDB" id="A7SF24"/>
<evidence type="ECO:0000259" key="9">
    <source>
        <dbReference type="PROSITE" id="PS50081"/>
    </source>
</evidence>
<dbReference type="InterPro" id="IPR050839">
    <property type="entry name" value="Rho-assoc_Ser/Thr_Kinase"/>
</dbReference>
<feature type="compositionally biased region" description="Low complexity" evidence="7">
    <location>
        <begin position="303"/>
        <end position="317"/>
    </location>
</feature>
<sequence>MLKSTCTMLESQVEELEIINEDFEEKQVKWEATRKSLELAREKAECSLAEAQRALEQEKATKSGLGEGVTKLQESLDSVHAVHTKEMAEKNEQLERLRQRTEELTSMLSEAEKKHGMAMLEVKSAERKLQLELEEKNKYKIESERLQGQIHNLKATNFELNQNIESVYEKVEGLHLERAALAEQLEVMETSYAEERLKLEATSAQQTKLIDFLQYKNEGACGKKRKVCGAKPWGKHAPSPGRNFVPKQWKDLQQALEKERASSLKLQTDLNRTKTELQAAKMEGIAGSGTPRPAQKFAVLSALQQSPSSQATPLTPQANNANKPPLPPDSSHRPKERMHHNIPHRFVNVLNMHPVKCAVCLDSVHFGRQSSKCAECDSVCHIKCCPNLPHTCGLPSQFVEHFSEALSDNMDVSLDKSMTRSISQHGLGLEGWMKVPSVIVNNAWEKKWLVLKEQKIMIFDKENVGDKTSPAETLHLDGRDGHVTVHSSVMSSELLGSAPTDLPYILRIESRPKCWPVQNLYLLAPSFKDKQKWVTALELTLDQIKKTSDKDGKKLLGNILLRLDGDEKVDINCTKLLNEELVLLGAEEGLYALSLTNPGKTKPREVPGIGKAFQIELVPEHNLAIMIAGKERVLCAVDLKQLTSRARQTNSSVPLKPLESHPIDKIKNCHLFAVGQCDGNQFICAATPNKLHLLRYNAGMGAYCSRKEVETCEPCNCIHFTSHSVVYGIGKFYSLDLRQHTVTEFLDPKDTSLAFAVYGAAQLNIFPIAVLDVTSPGAHSEEFLLCFNEFGVFVNGAGRQTREKTLMWTRLPLAVAYNAPFLFVTHFNSLDVCEIPPFSSPNANSFVHKFLEIQNPRVLGAAVSPGAVHIASTMQEHVEMLCFKGS</sequence>
<dbReference type="HOGENOM" id="CLU_000288_140_2_1"/>
<keyword evidence="12" id="KW-1185">Reference proteome</keyword>
<feature type="region of interest" description="Disordered" evidence="7">
    <location>
        <begin position="303"/>
        <end position="337"/>
    </location>
</feature>
<evidence type="ECO:0000256" key="2">
    <source>
        <dbReference type="ARBA" id="ARBA00022723"/>
    </source>
</evidence>
<keyword evidence="6" id="KW-0175">Coiled coil</keyword>
<feature type="domain" description="CNH" evidence="10">
    <location>
        <begin position="568"/>
        <end position="866"/>
    </location>
</feature>
<organism evidence="11 12">
    <name type="scientific">Nematostella vectensis</name>
    <name type="common">Starlet sea anemone</name>
    <dbReference type="NCBI Taxonomy" id="45351"/>
    <lineage>
        <taxon>Eukaryota</taxon>
        <taxon>Metazoa</taxon>
        <taxon>Cnidaria</taxon>
        <taxon>Anthozoa</taxon>
        <taxon>Hexacorallia</taxon>
        <taxon>Actiniaria</taxon>
        <taxon>Edwardsiidae</taxon>
        <taxon>Nematostella</taxon>
    </lineage>
</organism>
<evidence type="ECO:0000259" key="10">
    <source>
        <dbReference type="PROSITE" id="PS50219"/>
    </source>
</evidence>
<evidence type="ECO:0000313" key="12">
    <source>
        <dbReference type="Proteomes" id="UP000001593"/>
    </source>
</evidence>
<evidence type="ECO:0000256" key="4">
    <source>
        <dbReference type="ARBA" id="ARBA00047899"/>
    </source>
</evidence>
<accession>A7SF24</accession>
<dbReference type="OMA" id="SICHESQ"/>
<dbReference type="SMART" id="SM00109">
    <property type="entry name" value="C1"/>
    <property type="match status" value="1"/>
</dbReference>
<feature type="coiled-coil region" evidence="6">
    <location>
        <begin position="6"/>
        <end position="163"/>
    </location>
</feature>
<dbReference type="GO" id="GO:0004674">
    <property type="term" value="F:protein serine/threonine kinase activity"/>
    <property type="evidence" value="ECO:0007669"/>
    <property type="project" value="UniProtKB-EC"/>
</dbReference>
<dbReference type="InterPro" id="IPR057529">
    <property type="entry name" value="MRCK/ROCK_PH"/>
</dbReference>
<dbReference type="Gene3D" id="3.30.60.20">
    <property type="match status" value="1"/>
</dbReference>
<dbReference type="FunFam" id="2.30.29.30:FF:000081">
    <property type="entry name" value="Citron rho-interacting serine/threonine kinase"/>
    <property type="match status" value="1"/>
</dbReference>
<dbReference type="Pfam" id="PF25346">
    <property type="entry name" value="PH_MRCK"/>
    <property type="match status" value="1"/>
</dbReference>
<dbReference type="InterPro" id="IPR001849">
    <property type="entry name" value="PH_domain"/>
</dbReference>
<feature type="domain" description="PH" evidence="8">
    <location>
        <begin position="426"/>
        <end position="542"/>
    </location>
</feature>
<dbReference type="InterPro" id="IPR046349">
    <property type="entry name" value="C1-like_sf"/>
</dbReference>
<dbReference type="InterPro" id="IPR011993">
    <property type="entry name" value="PH-like_dom_sf"/>
</dbReference>
<dbReference type="SMART" id="SM00233">
    <property type="entry name" value="PH"/>
    <property type="match status" value="1"/>
</dbReference>
<evidence type="ECO:0000259" key="8">
    <source>
        <dbReference type="PROSITE" id="PS50003"/>
    </source>
</evidence>
<dbReference type="Proteomes" id="UP000001593">
    <property type="component" value="Unassembled WGS sequence"/>
</dbReference>
<keyword evidence="1" id="KW-0597">Phosphoprotein</keyword>
<evidence type="ECO:0008006" key="13">
    <source>
        <dbReference type="Google" id="ProtNLM"/>
    </source>
</evidence>
<dbReference type="PhylomeDB" id="A7SF24"/>
<feature type="non-terminal residue" evidence="11">
    <location>
        <position position="886"/>
    </location>
</feature>
<evidence type="ECO:0000256" key="1">
    <source>
        <dbReference type="ARBA" id="ARBA00022553"/>
    </source>
</evidence>
<evidence type="ECO:0000256" key="6">
    <source>
        <dbReference type="SAM" id="Coils"/>
    </source>
</evidence>
<dbReference type="InParanoid" id="A7SF24"/>
<dbReference type="PROSITE" id="PS00479">
    <property type="entry name" value="ZF_DAG_PE_1"/>
    <property type="match status" value="1"/>
</dbReference>
<reference evidence="11 12" key="1">
    <citation type="journal article" date="2007" name="Science">
        <title>Sea anemone genome reveals ancestral eumetazoan gene repertoire and genomic organization.</title>
        <authorList>
            <person name="Putnam N.H."/>
            <person name="Srivastava M."/>
            <person name="Hellsten U."/>
            <person name="Dirks B."/>
            <person name="Chapman J."/>
            <person name="Salamov A."/>
            <person name="Terry A."/>
            <person name="Shapiro H."/>
            <person name="Lindquist E."/>
            <person name="Kapitonov V.V."/>
            <person name="Jurka J."/>
            <person name="Genikhovich G."/>
            <person name="Grigoriev I.V."/>
            <person name="Lucas S.M."/>
            <person name="Steele R.E."/>
            <person name="Finnerty J.R."/>
            <person name="Technau U."/>
            <person name="Martindale M.Q."/>
            <person name="Rokhsar D.S."/>
        </authorList>
    </citation>
    <scope>NUCLEOTIDE SEQUENCE [LARGE SCALE GENOMIC DNA]</scope>
    <source>
        <strain evidence="12">CH2 X CH6</strain>
    </source>
</reference>
<dbReference type="PROSITE" id="PS50219">
    <property type="entry name" value="CNH"/>
    <property type="match status" value="1"/>
</dbReference>
<evidence type="ECO:0000256" key="5">
    <source>
        <dbReference type="ARBA" id="ARBA00048679"/>
    </source>
</evidence>
<dbReference type="Pfam" id="PF00780">
    <property type="entry name" value="CNH"/>
    <property type="match status" value="1"/>
</dbReference>
<dbReference type="GO" id="GO:0046872">
    <property type="term" value="F:metal ion binding"/>
    <property type="evidence" value="ECO:0007669"/>
    <property type="project" value="UniProtKB-KW"/>
</dbReference>
<dbReference type="PANTHER" id="PTHR22988">
    <property type="entry name" value="MYOTONIC DYSTROPHY S/T KINASE-RELATED"/>
    <property type="match status" value="1"/>
</dbReference>
<dbReference type="InterPro" id="IPR001180">
    <property type="entry name" value="CNH_dom"/>
</dbReference>
<keyword evidence="3" id="KW-0862">Zinc</keyword>
<dbReference type="STRING" id="45351.A7SF24"/>